<dbReference type="InterPro" id="IPR018561">
    <property type="entry name" value="AosR"/>
</dbReference>
<protein>
    <submittedName>
        <fullName evidence="1">DUF2017 domain-containing protein</fullName>
    </submittedName>
</protein>
<evidence type="ECO:0000313" key="1">
    <source>
        <dbReference type="EMBL" id="MCL6423893.1"/>
    </source>
</evidence>
<gene>
    <name evidence="1" type="ORF">Bequi_10975</name>
</gene>
<name>A0ABT0R3B4_9MICO</name>
<dbReference type="Pfam" id="PF09438">
    <property type="entry name" value="DUF2017"/>
    <property type="match status" value="1"/>
</dbReference>
<reference evidence="1" key="1">
    <citation type="submission" date="2022-02" db="EMBL/GenBank/DDBJ databases">
        <authorList>
            <person name="Lee M."/>
            <person name="Kim S.-J."/>
            <person name="Jung M.-Y."/>
        </authorList>
    </citation>
    <scope>NUCLEOTIDE SEQUENCE</scope>
    <source>
        <strain evidence="1">JHP9</strain>
    </source>
</reference>
<comment type="caution">
    <text evidence="1">The sequence shown here is derived from an EMBL/GenBank/DDBJ whole genome shotgun (WGS) entry which is preliminary data.</text>
</comment>
<dbReference type="RefSeq" id="WP_249737974.1">
    <property type="nucleotide sequence ID" value="NZ_JAKNCJ010000006.1"/>
</dbReference>
<dbReference type="EMBL" id="JAKNCJ010000006">
    <property type="protein sequence ID" value="MCL6423893.1"/>
    <property type="molecule type" value="Genomic_DNA"/>
</dbReference>
<sequence>MAHAFRPRPGGTLTCRLEGEERAIIAQVAQEVRELIRHDLQLQERPAPEAVQQAAQSDDPLQRLEAELAGAPSREPVDSAVQRLFPAASEDPQVAGEFRRFGQQALAEEKLEDLLRMIRMLDRPGSGREEVALGQEDVPVWLRGLNDMRLVLADRLSITRDGEFETLRMLQQIGEQVEDVPPVEDGDVAGGEIVAAVYELLTWLQESLLSALEHR</sequence>
<keyword evidence="2" id="KW-1185">Reference proteome</keyword>
<evidence type="ECO:0000313" key="2">
    <source>
        <dbReference type="Proteomes" id="UP001203761"/>
    </source>
</evidence>
<accession>A0ABT0R3B4</accession>
<dbReference type="Proteomes" id="UP001203761">
    <property type="component" value="Unassembled WGS sequence"/>
</dbReference>
<organism evidence="1 2">
    <name type="scientific">Brachybacterium equifaecis</name>
    <dbReference type="NCBI Taxonomy" id="2910770"/>
    <lineage>
        <taxon>Bacteria</taxon>
        <taxon>Bacillati</taxon>
        <taxon>Actinomycetota</taxon>
        <taxon>Actinomycetes</taxon>
        <taxon>Micrococcales</taxon>
        <taxon>Dermabacteraceae</taxon>
        <taxon>Brachybacterium</taxon>
    </lineage>
</organism>
<proteinExistence type="predicted"/>